<reference evidence="5" key="1">
    <citation type="submission" date="2019-10" db="EMBL/GenBank/DDBJ databases">
        <title>Description of Paenibacillus glebae sp. nov.</title>
        <authorList>
            <person name="Carlier A."/>
            <person name="Qi S."/>
        </authorList>
    </citation>
    <scope>NUCLEOTIDE SEQUENCE</scope>
    <source>
        <strain evidence="5">LMG 31456</strain>
    </source>
</reference>
<dbReference type="Pfam" id="PF16321">
    <property type="entry name" value="Ribosom_S30AE_C"/>
    <property type="match status" value="1"/>
</dbReference>
<dbReference type="NCBIfam" id="TIGR00741">
    <property type="entry name" value="yfiA"/>
    <property type="match status" value="1"/>
</dbReference>
<dbReference type="RefSeq" id="WP_171649926.1">
    <property type="nucleotide sequence ID" value="NZ_WHOD01000003.1"/>
</dbReference>
<dbReference type="Proteomes" id="UP000641588">
    <property type="component" value="Unassembled WGS sequence"/>
</dbReference>
<evidence type="ECO:0000313" key="6">
    <source>
        <dbReference type="Proteomes" id="UP000641588"/>
    </source>
</evidence>
<dbReference type="AlphaFoldDB" id="A0A972JYJ8"/>
<gene>
    <name evidence="5" type="primary">raiA</name>
    <name evidence="2" type="synonym">hpf</name>
    <name evidence="5" type="ORF">GC093_00730</name>
</gene>
<comment type="subunit">
    <text evidence="2">Interacts with 100S ribosomes.</text>
</comment>
<sequence length="179" mass="20622">MRQIIHGKNMEVTSVLGDYAKRKLGKPIGMYDVEGDMHITLSVQGHKHEHTVEVTIRFYGLTLRVEEKQDDMYAAIDLAADKLERRMRKLKEKVQGRLRKQGLEIPELANIAEVEVAGAEDFEVVRTKNVFLKPVDVQEAILNMKLLDHDFHLFHNRETNLTELVYKRQDGSFGHISQA</sequence>
<evidence type="ECO:0000313" key="5">
    <source>
        <dbReference type="EMBL" id="NOU91765.1"/>
    </source>
</evidence>
<keyword evidence="3" id="KW-0175">Coiled coil</keyword>
<dbReference type="Gene3D" id="3.30.160.100">
    <property type="entry name" value="Ribosome hibernation promotion factor-like"/>
    <property type="match status" value="1"/>
</dbReference>
<comment type="caution">
    <text evidence="5">The sequence shown here is derived from an EMBL/GenBank/DDBJ whole genome shotgun (WGS) entry which is preliminary data.</text>
</comment>
<dbReference type="HAMAP" id="MF_00839">
    <property type="entry name" value="HPF"/>
    <property type="match status" value="1"/>
</dbReference>
<dbReference type="InterPro" id="IPR032528">
    <property type="entry name" value="Ribosom_S30AE_C"/>
</dbReference>
<evidence type="ECO:0000256" key="2">
    <source>
        <dbReference type="HAMAP-Rule" id="MF_00839"/>
    </source>
</evidence>
<accession>A0A972JYJ8</accession>
<dbReference type="EMBL" id="WHOD01000003">
    <property type="protein sequence ID" value="NOU91765.1"/>
    <property type="molecule type" value="Genomic_DNA"/>
</dbReference>
<feature type="coiled-coil region" evidence="3">
    <location>
        <begin position="73"/>
        <end position="100"/>
    </location>
</feature>
<keyword evidence="1 2" id="KW-0810">Translation regulation</keyword>
<dbReference type="InterPro" id="IPR038416">
    <property type="entry name" value="Ribosom_S30AE_C_sf"/>
</dbReference>
<dbReference type="InterPro" id="IPR034694">
    <property type="entry name" value="HPF_long/plastid"/>
</dbReference>
<comment type="subcellular location">
    <subcellularLocation>
        <location evidence="2">Cytoplasm</location>
    </subcellularLocation>
</comment>
<name>A0A972JYJ8_9BACL</name>
<dbReference type="GO" id="GO:0045900">
    <property type="term" value="P:negative regulation of translational elongation"/>
    <property type="evidence" value="ECO:0007669"/>
    <property type="project" value="TreeGrafter"/>
</dbReference>
<dbReference type="SUPFAM" id="SSF69754">
    <property type="entry name" value="Ribosome binding protein Y (YfiA homologue)"/>
    <property type="match status" value="1"/>
</dbReference>
<proteinExistence type="inferred from homology"/>
<evidence type="ECO:0000256" key="1">
    <source>
        <dbReference type="ARBA" id="ARBA00022845"/>
    </source>
</evidence>
<dbReference type="CDD" id="cd00552">
    <property type="entry name" value="RaiA"/>
    <property type="match status" value="1"/>
</dbReference>
<dbReference type="PANTHER" id="PTHR33231">
    <property type="entry name" value="30S RIBOSOMAL PROTEIN"/>
    <property type="match status" value="1"/>
</dbReference>
<dbReference type="PANTHER" id="PTHR33231:SF1">
    <property type="entry name" value="30S RIBOSOMAL PROTEIN"/>
    <property type="match status" value="1"/>
</dbReference>
<dbReference type="GO" id="GO:0022627">
    <property type="term" value="C:cytosolic small ribosomal subunit"/>
    <property type="evidence" value="ECO:0007669"/>
    <property type="project" value="TreeGrafter"/>
</dbReference>
<dbReference type="Pfam" id="PF02482">
    <property type="entry name" value="Ribosomal_S30AE"/>
    <property type="match status" value="1"/>
</dbReference>
<evidence type="ECO:0000256" key="3">
    <source>
        <dbReference type="SAM" id="Coils"/>
    </source>
</evidence>
<dbReference type="InterPro" id="IPR050574">
    <property type="entry name" value="HPF/YfiA_ribosome-assoc"/>
</dbReference>
<comment type="similarity">
    <text evidence="2">Belongs to the HPF/YfiA ribosome-associated protein family. Long HPF subfamily.</text>
</comment>
<dbReference type="InterPro" id="IPR036567">
    <property type="entry name" value="RHF-like"/>
</dbReference>
<dbReference type="Gene3D" id="3.30.505.50">
    <property type="entry name" value="Sigma 54 modulation/S30EA ribosomal protein, C-terminal domain"/>
    <property type="match status" value="1"/>
</dbReference>
<dbReference type="InterPro" id="IPR003489">
    <property type="entry name" value="RHF/RaiA"/>
</dbReference>
<organism evidence="5 6">
    <name type="scientific">Paenibacillus foliorum</name>
    <dbReference type="NCBI Taxonomy" id="2654974"/>
    <lineage>
        <taxon>Bacteria</taxon>
        <taxon>Bacillati</taxon>
        <taxon>Bacillota</taxon>
        <taxon>Bacilli</taxon>
        <taxon>Bacillales</taxon>
        <taxon>Paenibacillaceae</taxon>
        <taxon>Paenibacillus</taxon>
    </lineage>
</organism>
<comment type="function">
    <text evidence="2">Required for dimerization of active 70S ribosomes into 100S ribosomes in stationary phase; 100S ribosomes are translationally inactive and sometimes present during exponential growth.</text>
</comment>
<protein>
    <recommendedName>
        <fullName evidence="2">Ribosome hibernation promoting factor</fullName>
        <shortName evidence="2">HPF</shortName>
    </recommendedName>
</protein>
<keyword evidence="2" id="KW-0963">Cytoplasm</keyword>
<dbReference type="GO" id="GO:0043024">
    <property type="term" value="F:ribosomal small subunit binding"/>
    <property type="evidence" value="ECO:0007669"/>
    <property type="project" value="TreeGrafter"/>
</dbReference>
<keyword evidence="6" id="KW-1185">Reference proteome</keyword>
<evidence type="ECO:0000259" key="4">
    <source>
        <dbReference type="Pfam" id="PF16321"/>
    </source>
</evidence>
<feature type="domain" description="Sigma 54 modulation/S30EA ribosomal protein C-terminal" evidence="4">
    <location>
        <begin position="120"/>
        <end position="174"/>
    </location>
</feature>